<dbReference type="SUPFAM" id="SSF51735">
    <property type="entry name" value="NAD(P)-binding Rossmann-fold domains"/>
    <property type="match status" value="1"/>
</dbReference>
<evidence type="ECO:0000256" key="2">
    <source>
        <dbReference type="ARBA" id="ARBA00023002"/>
    </source>
</evidence>
<sequence>MAPGPVRTPLIQATLPDEKVEGFGEQVPMQRAAHPDEIAPSYMFFASDHLSSYYTGEGLSAGRSARRRDC</sequence>
<gene>
    <name evidence="3" type="ORF">GCM10009854_18420</name>
</gene>
<dbReference type="EMBL" id="BAAARA010000004">
    <property type="protein sequence ID" value="GAA2342165.1"/>
    <property type="molecule type" value="Genomic_DNA"/>
</dbReference>
<dbReference type="PANTHER" id="PTHR48107">
    <property type="entry name" value="NADPH-DEPENDENT ALDEHYDE REDUCTASE-LIKE PROTEIN, CHLOROPLASTIC-RELATED"/>
    <property type="match status" value="1"/>
</dbReference>
<dbReference type="Gene3D" id="3.40.50.720">
    <property type="entry name" value="NAD(P)-binding Rossmann-like Domain"/>
    <property type="match status" value="1"/>
</dbReference>
<evidence type="ECO:0000256" key="1">
    <source>
        <dbReference type="ARBA" id="ARBA00006484"/>
    </source>
</evidence>
<dbReference type="InterPro" id="IPR036291">
    <property type="entry name" value="NAD(P)-bd_dom_sf"/>
</dbReference>
<comment type="similarity">
    <text evidence="1">Belongs to the short-chain dehydrogenases/reductases (SDR) family.</text>
</comment>
<comment type="caution">
    <text evidence="3">The sequence shown here is derived from an EMBL/GenBank/DDBJ whole genome shotgun (WGS) entry which is preliminary data.</text>
</comment>
<organism evidence="3 4">
    <name type="scientific">Saccharopolyspora halophila</name>
    <dbReference type="NCBI Taxonomy" id="405551"/>
    <lineage>
        <taxon>Bacteria</taxon>
        <taxon>Bacillati</taxon>
        <taxon>Actinomycetota</taxon>
        <taxon>Actinomycetes</taxon>
        <taxon>Pseudonocardiales</taxon>
        <taxon>Pseudonocardiaceae</taxon>
        <taxon>Saccharopolyspora</taxon>
    </lineage>
</organism>
<evidence type="ECO:0000313" key="3">
    <source>
        <dbReference type="EMBL" id="GAA2342165.1"/>
    </source>
</evidence>
<dbReference type="Pfam" id="PF13561">
    <property type="entry name" value="adh_short_C2"/>
    <property type="match status" value="1"/>
</dbReference>
<dbReference type="Proteomes" id="UP001501218">
    <property type="component" value="Unassembled WGS sequence"/>
</dbReference>
<keyword evidence="2" id="KW-0560">Oxidoreductase</keyword>
<dbReference type="PANTHER" id="PTHR48107:SF16">
    <property type="entry name" value="NADPH-DEPENDENT ALDEHYDE REDUCTASE 1, CHLOROPLASTIC"/>
    <property type="match status" value="1"/>
</dbReference>
<evidence type="ECO:0000313" key="4">
    <source>
        <dbReference type="Proteomes" id="UP001501218"/>
    </source>
</evidence>
<protein>
    <submittedName>
        <fullName evidence="3">Uncharacterized protein</fullName>
    </submittedName>
</protein>
<reference evidence="3 4" key="1">
    <citation type="journal article" date="2019" name="Int. J. Syst. Evol. Microbiol.">
        <title>The Global Catalogue of Microorganisms (GCM) 10K type strain sequencing project: providing services to taxonomists for standard genome sequencing and annotation.</title>
        <authorList>
            <consortium name="The Broad Institute Genomics Platform"/>
            <consortium name="The Broad Institute Genome Sequencing Center for Infectious Disease"/>
            <person name="Wu L."/>
            <person name="Ma J."/>
        </authorList>
    </citation>
    <scope>NUCLEOTIDE SEQUENCE [LARGE SCALE GENOMIC DNA]</scope>
    <source>
        <strain evidence="3 4">JCM 16221</strain>
    </source>
</reference>
<proteinExistence type="inferred from homology"/>
<accession>A0ABN3G1A3</accession>
<dbReference type="InterPro" id="IPR002347">
    <property type="entry name" value="SDR_fam"/>
</dbReference>
<name>A0ABN3G1A3_9PSEU</name>
<keyword evidence="4" id="KW-1185">Reference proteome</keyword>